<protein>
    <submittedName>
        <fullName evidence="2">Uncharacterized protein</fullName>
    </submittedName>
</protein>
<keyword evidence="1" id="KW-0472">Membrane</keyword>
<dbReference type="AlphaFoldDB" id="A0A2M7RF92"/>
<dbReference type="Proteomes" id="UP000230779">
    <property type="component" value="Unassembled WGS sequence"/>
</dbReference>
<feature type="transmembrane region" description="Helical" evidence="1">
    <location>
        <begin position="35"/>
        <end position="53"/>
    </location>
</feature>
<feature type="transmembrane region" description="Helical" evidence="1">
    <location>
        <begin position="100"/>
        <end position="122"/>
    </location>
</feature>
<evidence type="ECO:0000313" key="3">
    <source>
        <dbReference type="Proteomes" id="UP000230779"/>
    </source>
</evidence>
<reference evidence="2 3" key="1">
    <citation type="submission" date="2017-09" db="EMBL/GenBank/DDBJ databases">
        <title>Depth-based differentiation of microbial function through sediment-hosted aquifers and enrichment of novel symbionts in the deep terrestrial subsurface.</title>
        <authorList>
            <person name="Probst A.J."/>
            <person name="Ladd B."/>
            <person name="Jarett J.K."/>
            <person name="Geller-Mcgrath D.E."/>
            <person name="Sieber C.M."/>
            <person name="Emerson J.B."/>
            <person name="Anantharaman K."/>
            <person name="Thomas B.C."/>
            <person name="Malmstrom R."/>
            <person name="Stieglmeier M."/>
            <person name="Klingl A."/>
            <person name="Woyke T."/>
            <person name="Ryan C.M."/>
            <person name="Banfield J.F."/>
        </authorList>
    </citation>
    <scope>NUCLEOTIDE SEQUENCE [LARGE SCALE GENOMIC DNA]</scope>
    <source>
        <strain evidence="2">CG_4_10_14_0_8_um_filter_42_10</strain>
    </source>
</reference>
<name>A0A2M7RF92_9BACT</name>
<keyword evidence="1" id="KW-1133">Transmembrane helix</keyword>
<feature type="transmembrane region" description="Helical" evidence="1">
    <location>
        <begin position="9"/>
        <end position="29"/>
    </location>
</feature>
<comment type="caution">
    <text evidence="2">The sequence shown here is derived from an EMBL/GenBank/DDBJ whole genome shotgun (WGS) entry which is preliminary data.</text>
</comment>
<evidence type="ECO:0000313" key="2">
    <source>
        <dbReference type="EMBL" id="PIY95433.1"/>
    </source>
</evidence>
<dbReference type="EMBL" id="PFMD01000083">
    <property type="protein sequence ID" value="PIY95433.1"/>
    <property type="molecule type" value="Genomic_DNA"/>
</dbReference>
<accession>A0A2M7RF92</accession>
<keyword evidence="1" id="KW-0812">Transmembrane</keyword>
<organism evidence="2 3">
    <name type="scientific">Candidatus Kerfeldbacteria bacterium CG_4_10_14_0_8_um_filter_42_10</name>
    <dbReference type="NCBI Taxonomy" id="2014248"/>
    <lineage>
        <taxon>Bacteria</taxon>
        <taxon>Candidatus Kerfeldiibacteriota</taxon>
    </lineage>
</organism>
<proteinExistence type="predicted"/>
<gene>
    <name evidence="2" type="ORF">COY66_06885</name>
</gene>
<sequence length="134" mass="16118">MFLLKKDKLLLMAFDIFSFIVWFWMVLEFLTKERFVLPELIPTFYLLILASYVGDKELRRWRKKYSSRWRKGEYFVYLWGLTLVAIVAWCNWQGNGQGYLIPHNLPVVAGSVLILYIFTEYVKENTQKRKAKIH</sequence>
<feature type="transmembrane region" description="Helical" evidence="1">
    <location>
        <begin position="74"/>
        <end position="94"/>
    </location>
</feature>
<evidence type="ECO:0000256" key="1">
    <source>
        <dbReference type="SAM" id="Phobius"/>
    </source>
</evidence>